<dbReference type="Gene3D" id="3.40.50.150">
    <property type="entry name" value="Vaccinia Virus protein VP39"/>
    <property type="match status" value="1"/>
</dbReference>
<evidence type="ECO:0000256" key="6">
    <source>
        <dbReference type="ARBA" id="ARBA00047422"/>
    </source>
</evidence>
<proteinExistence type="inferred from homology"/>
<name>A0ABW6D7G7_9BACT</name>
<dbReference type="InterPro" id="IPR050390">
    <property type="entry name" value="C5-Methyltransferase"/>
</dbReference>
<comment type="similarity">
    <text evidence="7">Belongs to the class I-like SAM-binding methyltransferase superfamily. C5-methyltransferase family.</text>
</comment>
<keyword evidence="9" id="KW-1185">Reference proteome</keyword>
<evidence type="ECO:0000256" key="3">
    <source>
        <dbReference type="ARBA" id="ARBA00022679"/>
    </source>
</evidence>
<sequence>MFASAGVGEAYLHQNGFECVVANELEQKRADFHKYLHPKSHMVYGDICKEANFDEFINKSLEKQVELLIATPPCQGFSLSGKNKSHEQMTNDDRNFLVFKVFEAIDKLKPDYVLIENVPRFLKLFYAFEGEFLGIIELLKKKFGNEYEVDHRVLNAMNFGVPQSRKRAFIKLYKKGLTWEWPTESTNIITLRNAIEHLPSIESGQSSKHKLHFGRKHNEQHILWMKHTPSGQSAFNNIDYYPKDKHGDKLNGYHDAYARMSWDKPAPTITIRSDAISSNSKVHPGRKQEDGTYSDARVLSILELLILSSLPEDWDIPNWASEILIRQIIGESVPPLLLNKIVEKIK</sequence>
<feature type="active site" evidence="7">
    <location>
        <position position="74"/>
    </location>
</feature>
<dbReference type="SUPFAM" id="SSF53335">
    <property type="entry name" value="S-adenosyl-L-methionine-dependent methyltransferases"/>
    <property type="match status" value="1"/>
</dbReference>
<evidence type="ECO:0000256" key="7">
    <source>
        <dbReference type="PROSITE-ProRule" id="PRU01016"/>
    </source>
</evidence>
<dbReference type="Proteomes" id="UP001598112">
    <property type="component" value="Unassembled WGS sequence"/>
</dbReference>
<dbReference type="NCBIfam" id="TIGR00675">
    <property type="entry name" value="dcm"/>
    <property type="match status" value="1"/>
</dbReference>
<dbReference type="PROSITE" id="PS51679">
    <property type="entry name" value="SAM_MT_C5"/>
    <property type="match status" value="1"/>
</dbReference>
<organism evidence="8 9">
    <name type="scientific">Aquirufa originis</name>
    <dbReference type="NCBI Taxonomy" id="3096514"/>
    <lineage>
        <taxon>Bacteria</taxon>
        <taxon>Pseudomonadati</taxon>
        <taxon>Bacteroidota</taxon>
        <taxon>Cytophagia</taxon>
        <taxon>Cytophagales</taxon>
        <taxon>Flectobacillaceae</taxon>
        <taxon>Aquirufa</taxon>
    </lineage>
</organism>
<dbReference type="PROSITE" id="PS00094">
    <property type="entry name" value="C5_MTASE_1"/>
    <property type="match status" value="1"/>
</dbReference>
<keyword evidence="5" id="KW-0680">Restriction system</keyword>
<protein>
    <recommendedName>
        <fullName evidence="1">DNA (cytosine-5-)-methyltransferase</fullName>
        <ecNumber evidence="1">2.1.1.37</ecNumber>
    </recommendedName>
</protein>
<dbReference type="Pfam" id="PF00145">
    <property type="entry name" value="DNA_methylase"/>
    <property type="match status" value="1"/>
</dbReference>
<evidence type="ECO:0000313" key="9">
    <source>
        <dbReference type="Proteomes" id="UP001598112"/>
    </source>
</evidence>
<dbReference type="InterPro" id="IPR029063">
    <property type="entry name" value="SAM-dependent_MTases_sf"/>
</dbReference>
<dbReference type="PANTHER" id="PTHR10629">
    <property type="entry name" value="CYTOSINE-SPECIFIC METHYLTRANSFERASE"/>
    <property type="match status" value="1"/>
</dbReference>
<evidence type="ECO:0000256" key="5">
    <source>
        <dbReference type="ARBA" id="ARBA00022747"/>
    </source>
</evidence>
<dbReference type="GO" id="GO:0003886">
    <property type="term" value="F:DNA (cytosine-5-)-methyltransferase activity"/>
    <property type="evidence" value="ECO:0007669"/>
    <property type="project" value="UniProtKB-EC"/>
</dbReference>
<dbReference type="RefSeq" id="WP_377979360.1">
    <property type="nucleotide sequence ID" value="NZ_JBBKXY010000003.1"/>
</dbReference>
<keyword evidence="2 7" id="KW-0489">Methyltransferase</keyword>
<dbReference type="GO" id="GO:0032259">
    <property type="term" value="P:methylation"/>
    <property type="evidence" value="ECO:0007669"/>
    <property type="project" value="UniProtKB-KW"/>
</dbReference>
<dbReference type="InterPro" id="IPR001525">
    <property type="entry name" value="C5_MeTfrase"/>
</dbReference>
<keyword evidence="3 7" id="KW-0808">Transferase</keyword>
<dbReference type="Gene3D" id="3.90.120.10">
    <property type="entry name" value="DNA Methylase, subunit A, domain 2"/>
    <property type="match status" value="1"/>
</dbReference>
<evidence type="ECO:0000313" key="8">
    <source>
        <dbReference type="EMBL" id="MFD3294151.1"/>
    </source>
</evidence>
<accession>A0ABW6D7G7</accession>
<evidence type="ECO:0000256" key="2">
    <source>
        <dbReference type="ARBA" id="ARBA00022603"/>
    </source>
</evidence>
<dbReference type="InterPro" id="IPR018117">
    <property type="entry name" value="C5_DNA_meth_AS"/>
</dbReference>
<comment type="catalytic activity">
    <reaction evidence="6">
        <text>a 2'-deoxycytidine in DNA + S-adenosyl-L-methionine = a 5-methyl-2'-deoxycytidine in DNA + S-adenosyl-L-homocysteine + H(+)</text>
        <dbReference type="Rhea" id="RHEA:13681"/>
        <dbReference type="Rhea" id="RHEA-COMP:11369"/>
        <dbReference type="Rhea" id="RHEA-COMP:11370"/>
        <dbReference type="ChEBI" id="CHEBI:15378"/>
        <dbReference type="ChEBI" id="CHEBI:57856"/>
        <dbReference type="ChEBI" id="CHEBI:59789"/>
        <dbReference type="ChEBI" id="CHEBI:85452"/>
        <dbReference type="ChEBI" id="CHEBI:85454"/>
        <dbReference type="EC" id="2.1.1.37"/>
    </reaction>
</comment>
<comment type="caution">
    <text evidence="8">The sequence shown here is derived from an EMBL/GenBank/DDBJ whole genome shotgun (WGS) entry which is preliminary data.</text>
</comment>
<dbReference type="PANTHER" id="PTHR10629:SF52">
    <property type="entry name" value="DNA (CYTOSINE-5)-METHYLTRANSFERASE 1"/>
    <property type="match status" value="1"/>
</dbReference>
<keyword evidence="4 7" id="KW-0949">S-adenosyl-L-methionine</keyword>
<dbReference type="EC" id="2.1.1.37" evidence="1"/>
<evidence type="ECO:0000256" key="4">
    <source>
        <dbReference type="ARBA" id="ARBA00022691"/>
    </source>
</evidence>
<reference evidence="8 9" key="1">
    <citation type="submission" date="2024-03" db="EMBL/GenBank/DDBJ databases">
        <title>Aquirufa genome sequencing.</title>
        <authorList>
            <person name="Pitt A."/>
            <person name="Hahn M.W."/>
        </authorList>
    </citation>
    <scope>NUCLEOTIDE SEQUENCE [LARGE SCALE GENOMIC DNA]</scope>
    <source>
        <strain evidence="8 9">KTFRIE-69F</strain>
    </source>
</reference>
<dbReference type="EMBL" id="JBBKXY010000003">
    <property type="protein sequence ID" value="MFD3294151.1"/>
    <property type="molecule type" value="Genomic_DNA"/>
</dbReference>
<gene>
    <name evidence="8" type="primary">dcm</name>
    <name evidence="8" type="ORF">SKC35_10660</name>
</gene>
<evidence type="ECO:0000256" key="1">
    <source>
        <dbReference type="ARBA" id="ARBA00011975"/>
    </source>
</evidence>